<dbReference type="Proteomes" id="UP000058857">
    <property type="component" value="Chromosome 2"/>
</dbReference>
<dbReference type="PATRIC" id="fig|280505.15.peg.3975"/>
<accession>A0A0S2IX31</accession>
<evidence type="ECO:0000313" key="2">
    <source>
        <dbReference type="Proteomes" id="UP000058857"/>
    </source>
</evidence>
<organism evidence="1">
    <name type="scientific">Leptospira borgpetersenii serovar Ballum</name>
    <dbReference type="NCBI Taxonomy" id="280505"/>
    <lineage>
        <taxon>Bacteria</taxon>
        <taxon>Pseudomonadati</taxon>
        <taxon>Spirochaetota</taxon>
        <taxon>Spirochaetia</taxon>
        <taxon>Leptospirales</taxon>
        <taxon>Leptospiraceae</taxon>
        <taxon>Leptospira</taxon>
    </lineage>
</organism>
<dbReference type="AlphaFoldDB" id="A0A0S2IX31"/>
<gene>
    <name evidence="1" type="ORF">LBBP_04086</name>
</gene>
<protein>
    <submittedName>
        <fullName evidence="1">Uncharacterized protein</fullName>
    </submittedName>
</protein>
<dbReference type="EMBL" id="CP012030">
    <property type="protein sequence ID" value="ALO28228.1"/>
    <property type="molecule type" value="Genomic_DNA"/>
</dbReference>
<reference evidence="1 2" key="1">
    <citation type="journal article" date="2015" name="PLoS Negl. Trop. Dis.">
        <title>Distribution of Plasmids in Distinct Leptospira Pathogenic Species.</title>
        <authorList>
            <person name="Wang Y."/>
            <person name="Zhuang X."/>
            <person name="Zhong Y."/>
            <person name="Zhang C."/>
            <person name="Zhang Y."/>
            <person name="Zeng L."/>
            <person name="Zhu Y."/>
            <person name="He P."/>
            <person name="Dong K."/>
            <person name="Pal U."/>
            <person name="Guo X."/>
            <person name="Qin J."/>
        </authorList>
    </citation>
    <scope>NUCLEOTIDE SEQUENCE [LARGE SCALE GENOMIC DNA]</scope>
    <source>
        <strain evidence="1 2">56604</strain>
    </source>
</reference>
<proteinExistence type="predicted"/>
<name>A0A0S2IX31_LEPBO</name>
<evidence type="ECO:0000313" key="1">
    <source>
        <dbReference type="EMBL" id="ALO28228.1"/>
    </source>
</evidence>
<sequence length="37" mass="4368">MSLYEDKVHFLFLISLVICNGNETDIRVSHVAIYQWL</sequence>